<keyword evidence="3" id="KW-1185">Reference proteome</keyword>
<organism evidence="2 3">
    <name type="scientific">Fusobacterium hwasookii ChDC F128</name>
    <dbReference type="NCBI Taxonomy" id="1216362"/>
    <lineage>
        <taxon>Bacteria</taxon>
        <taxon>Fusobacteriati</taxon>
        <taxon>Fusobacteriota</taxon>
        <taxon>Fusobacteriia</taxon>
        <taxon>Fusobacteriales</taxon>
        <taxon>Fusobacteriaceae</taxon>
        <taxon>Fusobacterium</taxon>
    </lineage>
</organism>
<feature type="transmembrane region" description="Helical" evidence="1">
    <location>
        <begin position="21"/>
        <end position="47"/>
    </location>
</feature>
<sequence>MENKQEEILKVEKDIKKEKTSVFKILVGLMIILLPFILAFITAYFIWKDEINTVFNEIFG</sequence>
<name>A0ABN0GZQ2_9FUSO</name>
<dbReference type="GeneID" id="79809292"/>
<protein>
    <submittedName>
        <fullName evidence="2">Uncharacterized protein</fullName>
    </submittedName>
</protein>
<evidence type="ECO:0000256" key="1">
    <source>
        <dbReference type="SAM" id="Phobius"/>
    </source>
</evidence>
<evidence type="ECO:0000313" key="2">
    <source>
        <dbReference type="EMBL" id="EJU07424.1"/>
    </source>
</evidence>
<dbReference type="EMBL" id="ALVD01000005">
    <property type="protein sequence ID" value="EJU07424.1"/>
    <property type="molecule type" value="Genomic_DNA"/>
</dbReference>
<proteinExistence type="predicted"/>
<dbReference type="RefSeq" id="WP_005917982.1">
    <property type="nucleotide sequence ID" value="NZ_ALVD01000005.1"/>
</dbReference>
<keyword evidence="1" id="KW-0812">Transmembrane</keyword>
<keyword evidence="1" id="KW-0472">Membrane</keyword>
<keyword evidence="1" id="KW-1133">Transmembrane helix</keyword>
<comment type="caution">
    <text evidence="2">The sequence shown here is derived from an EMBL/GenBank/DDBJ whole genome shotgun (WGS) entry which is preliminary data.</text>
</comment>
<gene>
    <name evidence="2" type="ORF">B437_07107</name>
</gene>
<dbReference type="Proteomes" id="UP000004829">
    <property type="component" value="Unassembled WGS sequence"/>
</dbReference>
<accession>A0ABN0GZQ2</accession>
<evidence type="ECO:0000313" key="3">
    <source>
        <dbReference type="Proteomes" id="UP000004829"/>
    </source>
</evidence>
<reference evidence="3" key="1">
    <citation type="journal article" date="2012" name="J. Bacteriol.">
        <title>Draft Genome Sequence of Fusobacterium nucleatum ChDC F128, Isolated from a Periodontitis Lesion.</title>
        <authorList>
            <person name="Park S.N."/>
            <person name="Kong S.W."/>
            <person name="Kim H.S."/>
            <person name="Park M.S."/>
            <person name="Lee J.W."/>
            <person name="Cho E."/>
            <person name="Lim Y.K."/>
            <person name="Choi M.H."/>
            <person name="Chang Y.H."/>
            <person name="Shin J.H."/>
            <person name="Park H.S."/>
            <person name="Choi S.H."/>
            <person name="Kook J.K."/>
        </authorList>
    </citation>
    <scope>NUCLEOTIDE SEQUENCE [LARGE SCALE GENOMIC DNA]</scope>
    <source>
        <strain evidence="3">ChDC F128</strain>
    </source>
</reference>